<dbReference type="InterPro" id="IPR052514">
    <property type="entry name" value="SAM-dependent_MTase"/>
</dbReference>
<dbReference type="GO" id="GO:0008168">
    <property type="term" value="F:methyltransferase activity"/>
    <property type="evidence" value="ECO:0007669"/>
    <property type="project" value="UniProtKB-KW"/>
</dbReference>
<evidence type="ECO:0000313" key="2">
    <source>
        <dbReference type="EMBL" id="MDJ1493224.1"/>
    </source>
</evidence>
<keyword evidence="2" id="KW-0489">Methyltransferase</keyword>
<sequence length="274" mass="30971">MKQALSNLIGTDMKESVKRALFRYKNRNFTPYIVERNLYETRFKFYVGNKDGESWYIDSNPSSDPNQQDWNWPEMEFVKNNICKENDVVLECGGHHGLTAVLLSKWIGQNGRLLTFEPNPDNVGILHKNLEINSAKNVQVIAKAVGAAPGKIMISHSSSNSYILKGSEHNGINVDVVTADSYLALKPTVLKIDVEGFEVEVLKGAQGLLKTLPKLVIEVHTDMIQRYGSSIQELLSYIDPSYKLWVQWEIDKEPVPYDRATPINHRVHLFAVAA</sequence>
<dbReference type="SUPFAM" id="SSF53335">
    <property type="entry name" value="S-adenosyl-L-methionine-dependent methyltransferases"/>
    <property type="match status" value="1"/>
</dbReference>
<organism evidence="2 3">
    <name type="scientific">Xanthocytophaga flava</name>
    <dbReference type="NCBI Taxonomy" id="3048013"/>
    <lineage>
        <taxon>Bacteria</taxon>
        <taxon>Pseudomonadati</taxon>
        <taxon>Bacteroidota</taxon>
        <taxon>Cytophagia</taxon>
        <taxon>Cytophagales</taxon>
        <taxon>Rhodocytophagaceae</taxon>
        <taxon>Xanthocytophaga</taxon>
    </lineage>
</organism>
<reference evidence="2 3" key="1">
    <citation type="submission" date="2023-05" db="EMBL/GenBank/DDBJ databases">
        <authorList>
            <person name="Zhang X."/>
        </authorList>
    </citation>
    <scope>NUCLEOTIDE SEQUENCE [LARGE SCALE GENOMIC DNA]</scope>
    <source>
        <strain evidence="2 3">DM2B3-1</strain>
    </source>
</reference>
<keyword evidence="3" id="KW-1185">Reference proteome</keyword>
<accession>A0ABT7CKL8</accession>
<dbReference type="NCBIfam" id="TIGR01444">
    <property type="entry name" value="fkbM_fam"/>
    <property type="match status" value="1"/>
</dbReference>
<evidence type="ECO:0000313" key="3">
    <source>
        <dbReference type="Proteomes" id="UP001228581"/>
    </source>
</evidence>
<dbReference type="InterPro" id="IPR006342">
    <property type="entry name" value="FkbM_mtfrase"/>
</dbReference>
<dbReference type="PANTHER" id="PTHR34203:SF15">
    <property type="entry name" value="SLL1173 PROTEIN"/>
    <property type="match status" value="1"/>
</dbReference>
<dbReference type="EMBL" id="JASJOT010000005">
    <property type="protein sequence ID" value="MDJ1493224.1"/>
    <property type="molecule type" value="Genomic_DNA"/>
</dbReference>
<dbReference type="Pfam" id="PF05050">
    <property type="entry name" value="Methyltransf_21"/>
    <property type="match status" value="1"/>
</dbReference>
<proteinExistence type="predicted"/>
<comment type="caution">
    <text evidence="2">The sequence shown here is derived from an EMBL/GenBank/DDBJ whole genome shotgun (WGS) entry which is preliminary data.</text>
</comment>
<dbReference type="GO" id="GO:0032259">
    <property type="term" value="P:methylation"/>
    <property type="evidence" value="ECO:0007669"/>
    <property type="project" value="UniProtKB-KW"/>
</dbReference>
<name>A0ABT7CKL8_9BACT</name>
<dbReference type="Proteomes" id="UP001228581">
    <property type="component" value="Unassembled WGS sequence"/>
</dbReference>
<dbReference type="PANTHER" id="PTHR34203">
    <property type="entry name" value="METHYLTRANSFERASE, FKBM FAMILY PROTEIN"/>
    <property type="match status" value="1"/>
</dbReference>
<evidence type="ECO:0000259" key="1">
    <source>
        <dbReference type="Pfam" id="PF05050"/>
    </source>
</evidence>
<dbReference type="Gene3D" id="3.40.50.150">
    <property type="entry name" value="Vaccinia Virus protein VP39"/>
    <property type="match status" value="1"/>
</dbReference>
<dbReference type="EC" id="2.1.1.-" evidence="2"/>
<gene>
    <name evidence="2" type="ORF">QNI19_09805</name>
</gene>
<keyword evidence="2" id="KW-0808">Transferase</keyword>
<protein>
    <submittedName>
        <fullName evidence="2">FkbM family methyltransferase</fullName>
        <ecNumber evidence="2">2.1.1.-</ecNumber>
    </submittedName>
</protein>
<dbReference type="InterPro" id="IPR029063">
    <property type="entry name" value="SAM-dependent_MTases_sf"/>
</dbReference>
<feature type="domain" description="Methyltransferase FkbM" evidence="1">
    <location>
        <begin position="91"/>
        <end position="238"/>
    </location>
</feature>